<dbReference type="Proteomes" id="UP000499080">
    <property type="component" value="Unassembled WGS sequence"/>
</dbReference>
<sequence>KREEERKFLKFKCLNRLSFIDARRKFQIDKKSYSSVVLTSQNDLAQDKTHYVTKEELTQILNQQMLEQKSMFMEMINSQALLFQQTMDKYNEHIMKNISCITLALKNITEETLKQNGNEVKRPPKSKKTKYEVPNLGTDKQFELNSSTVTIPPVFSVEHSTSPCSSKTVSSLEHQMQT</sequence>
<evidence type="ECO:0000313" key="2">
    <source>
        <dbReference type="Proteomes" id="UP000499080"/>
    </source>
</evidence>
<accession>A0A4Y2EHL9</accession>
<reference evidence="1 2" key="1">
    <citation type="journal article" date="2019" name="Sci. Rep.">
        <title>Orb-weaving spider Araneus ventricosus genome elucidates the spidroin gene catalogue.</title>
        <authorList>
            <person name="Kono N."/>
            <person name="Nakamura H."/>
            <person name="Ohtoshi R."/>
            <person name="Moran D.A.P."/>
            <person name="Shinohara A."/>
            <person name="Yoshida Y."/>
            <person name="Fujiwara M."/>
            <person name="Mori M."/>
            <person name="Tomita M."/>
            <person name="Arakawa K."/>
        </authorList>
    </citation>
    <scope>NUCLEOTIDE SEQUENCE [LARGE SCALE GENOMIC DNA]</scope>
</reference>
<feature type="non-terminal residue" evidence="1">
    <location>
        <position position="1"/>
    </location>
</feature>
<name>A0A4Y2EHL9_ARAVE</name>
<organism evidence="1 2">
    <name type="scientific">Araneus ventricosus</name>
    <name type="common">Orbweaver spider</name>
    <name type="synonym">Epeira ventricosa</name>
    <dbReference type="NCBI Taxonomy" id="182803"/>
    <lineage>
        <taxon>Eukaryota</taxon>
        <taxon>Metazoa</taxon>
        <taxon>Ecdysozoa</taxon>
        <taxon>Arthropoda</taxon>
        <taxon>Chelicerata</taxon>
        <taxon>Arachnida</taxon>
        <taxon>Araneae</taxon>
        <taxon>Araneomorphae</taxon>
        <taxon>Entelegynae</taxon>
        <taxon>Araneoidea</taxon>
        <taxon>Araneidae</taxon>
        <taxon>Araneus</taxon>
    </lineage>
</organism>
<protein>
    <submittedName>
        <fullName evidence="1">Uncharacterized protein</fullName>
    </submittedName>
</protein>
<comment type="caution">
    <text evidence="1">The sequence shown here is derived from an EMBL/GenBank/DDBJ whole genome shotgun (WGS) entry which is preliminary data.</text>
</comment>
<dbReference type="AlphaFoldDB" id="A0A4Y2EHL9"/>
<gene>
    <name evidence="1" type="ORF">AVEN_132557_1</name>
</gene>
<evidence type="ECO:0000313" key="1">
    <source>
        <dbReference type="EMBL" id="GBM28630.1"/>
    </source>
</evidence>
<dbReference type="EMBL" id="BGPR01170375">
    <property type="protein sequence ID" value="GBM28630.1"/>
    <property type="molecule type" value="Genomic_DNA"/>
</dbReference>
<keyword evidence="2" id="KW-1185">Reference proteome</keyword>
<proteinExistence type="predicted"/>